<feature type="region of interest" description="Disordered" evidence="1">
    <location>
        <begin position="58"/>
        <end position="139"/>
    </location>
</feature>
<protein>
    <submittedName>
        <fullName evidence="2">Uncharacterized protein</fullName>
    </submittedName>
</protein>
<evidence type="ECO:0000256" key="1">
    <source>
        <dbReference type="SAM" id="MobiDB-lite"/>
    </source>
</evidence>
<organism evidence="2 3">
    <name type="scientific">Favolaschia claudopus</name>
    <dbReference type="NCBI Taxonomy" id="2862362"/>
    <lineage>
        <taxon>Eukaryota</taxon>
        <taxon>Fungi</taxon>
        <taxon>Dikarya</taxon>
        <taxon>Basidiomycota</taxon>
        <taxon>Agaricomycotina</taxon>
        <taxon>Agaricomycetes</taxon>
        <taxon>Agaricomycetidae</taxon>
        <taxon>Agaricales</taxon>
        <taxon>Marasmiineae</taxon>
        <taxon>Mycenaceae</taxon>
        <taxon>Favolaschia</taxon>
    </lineage>
</organism>
<dbReference type="AlphaFoldDB" id="A0AAV9ZE86"/>
<comment type="caution">
    <text evidence="2">The sequence shown here is derived from an EMBL/GenBank/DDBJ whole genome shotgun (WGS) entry which is preliminary data.</text>
</comment>
<proteinExistence type="predicted"/>
<dbReference type="Proteomes" id="UP001362999">
    <property type="component" value="Unassembled WGS sequence"/>
</dbReference>
<gene>
    <name evidence="2" type="ORF">R3P38DRAFT_2580141</name>
</gene>
<name>A0AAV9ZE86_9AGAR</name>
<evidence type="ECO:0000313" key="2">
    <source>
        <dbReference type="EMBL" id="KAK6978290.1"/>
    </source>
</evidence>
<dbReference type="EMBL" id="JAWWNJ010000160">
    <property type="protein sequence ID" value="KAK6978290.1"/>
    <property type="molecule type" value="Genomic_DNA"/>
</dbReference>
<feature type="non-terminal residue" evidence="2">
    <location>
        <position position="1"/>
    </location>
</feature>
<evidence type="ECO:0000313" key="3">
    <source>
        <dbReference type="Proteomes" id="UP001362999"/>
    </source>
</evidence>
<keyword evidence="3" id="KW-1185">Reference proteome</keyword>
<accession>A0AAV9ZE86</accession>
<sequence>PPFLTSTMVSSDSDEDITVVEGPSQLSASDLDAMIEGVIADHPAACNKFLVRTPEVMAAQAKKAEKKAAKRKRASEETDTAAATETKPPPKRRSKPKAPTADSDEPPPSITYYIKIPKEAPAPTKKRTPKPTEDDTLQKGPFILPMSASYLNLLSAIATELPCLVENINQSKIMWKTKKPLTGDKFPLGKAVGYSYAAMVEELKGKAERVVILFMPPPNKPMEEPMLWETEEAPPPTFDYSELERAGPSGSIAEQKICDQISFNASTRTERAKLEEKYPIGNDPRWPNLRVYHQPETGYFFDLNATRLGVWAASMSQKLTDEKTAPASRFFDAQQRIKNIPPMPSALHNSSLETTVTPLAPAVPVPAIPAPAPVPAPAPTLSMTDIFLASLMSGGGLPALFPQLSPANHASTPGFNVAATQARVSQVDSKKPT</sequence>
<reference evidence="2 3" key="1">
    <citation type="journal article" date="2024" name="J Genomics">
        <title>Draft genome sequencing and assembly of Favolaschia claudopus CIRM-BRFM 2984 isolated from oak limbs.</title>
        <authorList>
            <person name="Navarro D."/>
            <person name="Drula E."/>
            <person name="Chaduli D."/>
            <person name="Cazenave R."/>
            <person name="Ahrendt S."/>
            <person name="Wang J."/>
            <person name="Lipzen A."/>
            <person name="Daum C."/>
            <person name="Barry K."/>
            <person name="Grigoriev I.V."/>
            <person name="Favel A."/>
            <person name="Rosso M.N."/>
            <person name="Martin F."/>
        </authorList>
    </citation>
    <scope>NUCLEOTIDE SEQUENCE [LARGE SCALE GENOMIC DNA]</scope>
    <source>
        <strain evidence="2 3">CIRM-BRFM 2984</strain>
    </source>
</reference>